<evidence type="ECO:0000256" key="10">
    <source>
        <dbReference type="ARBA" id="ARBA00049494"/>
    </source>
</evidence>
<organism evidence="12 13">
    <name type="scientific">Lacticaseibacillus paracasei subsp. paracasei CNCM I-4270</name>
    <dbReference type="NCBI Taxonomy" id="1256202"/>
    <lineage>
        <taxon>Bacteria</taxon>
        <taxon>Bacillati</taxon>
        <taxon>Bacillota</taxon>
        <taxon>Bacilli</taxon>
        <taxon>Lactobacillales</taxon>
        <taxon>Lactobacillaceae</taxon>
        <taxon>Lacticaseibacillus</taxon>
    </lineage>
</organism>
<sequence length="38" mass="4093">MKTIDIQPPLQVSAAPPQPIVLTLGFFDGVHRGHQAVI</sequence>
<keyword evidence="3" id="KW-0285">Flavoprotein</keyword>
<protein>
    <recommendedName>
        <fullName evidence="2">FAD synthase</fullName>
        <ecNumber evidence="2">2.7.7.2</ecNumber>
    </recommendedName>
</protein>
<dbReference type="GO" id="GO:0006747">
    <property type="term" value="P:FAD biosynthetic process"/>
    <property type="evidence" value="ECO:0007669"/>
    <property type="project" value="UniProtKB-UniPathway"/>
</dbReference>
<evidence type="ECO:0000256" key="3">
    <source>
        <dbReference type="ARBA" id="ARBA00022630"/>
    </source>
</evidence>
<accession>A0A8E0IJ71</accession>
<dbReference type="Pfam" id="PF06574">
    <property type="entry name" value="FAD_syn"/>
    <property type="match status" value="1"/>
</dbReference>
<dbReference type="InterPro" id="IPR014729">
    <property type="entry name" value="Rossmann-like_a/b/a_fold"/>
</dbReference>
<evidence type="ECO:0000256" key="5">
    <source>
        <dbReference type="ARBA" id="ARBA00022679"/>
    </source>
</evidence>
<dbReference type="GO" id="GO:0003919">
    <property type="term" value="F:FMN adenylyltransferase activity"/>
    <property type="evidence" value="ECO:0007669"/>
    <property type="project" value="UniProtKB-EC"/>
</dbReference>
<evidence type="ECO:0000256" key="6">
    <source>
        <dbReference type="ARBA" id="ARBA00022695"/>
    </source>
</evidence>
<evidence type="ECO:0000256" key="4">
    <source>
        <dbReference type="ARBA" id="ARBA00022643"/>
    </source>
</evidence>
<dbReference type="AlphaFoldDB" id="A0A8E0IJ71"/>
<comment type="pathway">
    <text evidence="1">Cofactor biosynthesis; FAD biosynthesis; FAD from FMN: step 1/1.</text>
</comment>
<name>A0A8E0IJ71_LACPA</name>
<reference evidence="12 13" key="1">
    <citation type="journal article" date="2013" name="PLoS ONE">
        <title>Lactobacillus paracasei comparative genomics: towards species pan-genome definition and exploitation of diversity.</title>
        <authorList>
            <person name="Smokvina T."/>
            <person name="Wels M."/>
            <person name="Polka J."/>
            <person name="Chervaux C."/>
            <person name="Brisse S."/>
            <person name="Boekhorst J."/>
            <person name="van Hylckama Vlieg J.E."/>
            <person name="Siezen R.J."/>
        </authorList>
    </citation>
    <scope>NUCLEOTIDE SEQUENCE [LARGE SCALE GENOMIC DNA]</scope>
    <source>
        <strain evidence="12 13">CNCM I-4270</strain>
    </source>
</reference>
<evidence type="ECO:0000256" key="8">
    <source>
        <dbReference type="ARBA" id="ARBA00022827"/>
    </source>
</evidence>
<evidence type="ECO:0000256" key="2">
    <source>
        <dbReference type="ARBA" id="ARBA00012393"/>
    </source>
</evidence>
<dbReference type="GO" id="GO:0005524">
    <property type="term" value="F:ATP binding"/>
    <property type="evidence" value="ECO:0007669"/>
    <property type="project" value="UniProtKB-KW"/>
</dbReference>
<dbReference type="Proteomes" id="UP000014249">
    <property type="component" value="Unassembled WGS sequence"/>
</dbReference>
<dbReference type="GO" id="GO:0009231">
    <property type="term" value="P:riboflavin biosynthetic process"/>
    <property type="evidence" value="ECO:0007669"/>
    <property type="project" value="InterPro"/>
</dbReference>
<evidence type="ECO:0000256" key="9">
    <source>
        <dbReference type="ARBA" id="ARBA00022840"/>
    </source>
</evidence>
<keyword evidence="5" id="KW-0808">Transferase</keyword>
<dbReference type="EC" id="2.7.7.2" evidence="2"/>
<evidence type="ECO:0000313" key="13">
    <source>
        <dbReference type="Proteomes" id="UP000014249"/>
    </source>
</evidence>
<comment type="catalytic activity">
    <reaction evidence="10">
        <text>FMN + ATP + H(+) = FAD + diphosphate</text>
        <dbReference type="Rhea" id="RHEA:17237"/>
        <dbReference type="ChEBI" id="CHEBI:15378"/>
        <dbReference type="ChEBI" id="CHEBI:30616"/>
        <dbReference type="ChEBI" id="CHEBI:33019"/>
        <dbReference type="ChEBI" id="CHEBI:57692"/>
        <dbReference type="ChEBI" id="CHEBI:58210"/>
        <dbReference type="EC" id="2.7.7.2"/>
    </reaction>
</comment>
<dbReference type="Gene3D" id="3.40.50.620">
    <property type="entry name" value="HUPs"/>
    <property type="match status" value="1"/>
</dbReference>
<evidence type="ECO:0000259" key="11">
    <source>
        <dbReference type="Pfam" id="PF06574"/>
    </source>
</evidence>
<dbReference type="EMBL" id="ANJX01000243">
    <property type="protein sequence ID" value="EPC53582.1"/>
    <property type="molecule type" value="Genomic_DNA"/>
</dbReference>
<dbReference type="InterPro" id="IPR015864">
    <property type="entry name" value="FAD_synthase"/>
</dbReference>
<dbReference type="UniPathway" id="UPA00277">
    <property type="reaction ID" value="UER00407"/>
</dbReference>
<feature type="non-terminal residue" evidence="12">
    <location>
        <position position="38"/>
    </location>
</feature>
<keyword evidence="4" id="KW-0288">FMN</keyword>
<evidence type="ECO:0000313" key="12">
    <source>
        <dbReference type="EMBL" id="EPC53582.1"/>
    </source>
</evidence>
<keyword evidence="9" id="KW-0067">ATP-binding</keyword>
<proteinExistence type="predicted"/>
<keyword evidence="6" id="KW-0548">Nucleotidyltransferase</keyword>
<gene>
    <name evidence="12" type="ORF">Lpp77_08829</name>
</gene>
<keyword evidence="7" id="KW-0547">Nucleotide-binding</keyword>
<keyword evidence="8" id="KW-0274">FAD</keyword>
<feature type="domain" description="FAD synthetase" evidence="11">
    <location>
        <begin position="17"/>
        <end position="38"/>
    </location>
</feature>
<comment type="caution">
    <text evidence="12">The sequence shown here is derived from an EMBL/GenBank/DDBJ whole genome shotgun (WGS) entry which is preliminary data.</text>
</comment>
<evidence type="ECO:0000256" key="7">
    <source>
        <dbReference type="ARBA" id="ARBA00022741"/>
    </source>
</evidence>
<dbReference type="SUPFAM" id="SSF52374">
    <property type="entry name" value="Nucleotidylyl transferase"/>
    <property type="match status" value="1"/>
</dbReference>
<evidence type="ECO:0000256" key="1">
    <source>
        <dbReference type="ARBA" id="ARBA00004726"/>
    </source>
</evidence>